<dbReference type="SUPFAM" id="SSF52151">
    <property type="entry name" value="FabD/lysophospholipase-like"/>
    <property type="match status" value="1"/>
</dbReference>
<evidence type="ECO:0000256" key="1">
    <source>
        <dbReference type="ARBA" id="ARBA00022801"/>
    </source>
</evidence>
<name>A0A1T4YK01_9MICO</name>
<feature type="short sequence motif" description="DGA/G" evidence="4">
    <location>
        <begin position="190"/>
        <end position="192"/>
    </location>
</feature>
<evidence type="ECO:0000313" key="7">
    <source>
        <dbReference type="Proteomes" id="UP000189735"/>
    </source>
</evidence>
<evidence type="ECO:0000256" key="4">
    <source>
        <dbReference type="PROSITE-ProRule" id="PRU01161"/>
    </source>
</evidence>
<dbReference type="AlphaFoldDB" id="A0A1T4YK01"/>
<feature type="active site" description="Proton acceptor" evidence="4">
    <location>
        <position position="190"/>
    </location>
</feature>
<evidence type="ECO:0000259" key="5">
    <source>
        <dbReference type="PROSITE" id="PS51635"/>
    </source>
</evidence>
<dbReference type="Gene3D" id="3.40.1090.10">
    <property type="entry name" value="Cytosolic phospholipase A2 catalytic domain"/>
    <property type="match status" value="2"/>
</dbReference>
<feature type="active site" description="Nucleophile" evidence="4">
    <location>
        <position position="48"/>
    </location>
</feature>
<accession>A0A1T4YK01</accession>
<evidence type="ECO:0000256" key="2">
    <source>
        <dbReference type="ARBA" id="ARBA00022963"/>
    </source>
</evidence>
<dbReference type="PROSITE" id="PS51635">
    <property type="entry name" value="PNPLA"/>
    <property type="match status" value="1"/>
</dbReference>
<dbReference type="Pfam" id="PF01734">
    <property type="entry name" value="Patatin"/>
    <property type="match status" value="1"/>
</dbReference>
<dbReference type="EMBL" id="FUYG01000011">
    <property type="protein sequence ID" value="SKB02020.1"/>
    <property type="molecule type" value="Genomic_DNA"/>
</dbReference>
<keyword evidence="1 4" id="KW-0378">Hydrolase</keyword>
<dbReference type="PANTHER" id="PTHR14226:SF57">
    <property type="entry name" value="BLR7027 PROTEIN"/>
    <property type="match status" value="1"/>
</dbReference>
<keyword evidence="2 4" id="KW-0442">Lipid degradation</keyword>
<sequence length="287" mass="29032">MSQGSLVLAGGGVAGIAWELGVIQGLLDVDPALVDRLLAPQTRFIGTSAGSAVAAQLAGTTGLAASFAAQLEEETAELGADVDVQQLQERFLSAVEGATSPTDALQRIGRLALETPSVDESVRLEVIRSRLADSEWPERDLRITAVDVERGEFVVFDRSSGVGLVDAIAASCAVPGVWPPVTIGGSRYMDGGARSGSNADLAAGSDWVVIVTPLPGVGDPGVGTVPTAELDALGGVPTTIVYADAASIAAFGPNPLDPTTRRASAEAGRAVGRASAARIAAVLAPAL</sequence>
<proteinExistence type="predicted"/>
<dbReference type="GO" id="GO:0016787">
    <property type="term" value="F:hydrolase activity"/>
    <property type="evidence" value="ECO:0007669"/>
    <property type="project" value="UniProtKB-UniRule"/>
</dbReference>
<reference evidence="7" key="1">
    <citation type="submission" date="2017-02" db="EMBL/GenBank/DDBJ databases">
        <authorList>
            <person name="Varghese N."/>
            <person name="Submissions S."/>
        </authorList>
    </citation>
    <scope>NUCLEOTIDE SEQUENCE [LARGE SCALE GENOMIC DNA]</scope>
    <source>
        <strain evidence="7">VKM Ac-2052</strain>
    </source>
</reference>
<dbReference type="InterPro" id="IPR050301">
    <property type="entry name" value="NTE"/>
</dbReference>
<dbReference type="PANTHER" id="PTHR14226">
    <property type="entry name" value="NEUROPATHY TARGET ESTERASE/SWISS CHEESE D.MELANOGASTER"/>
    <property type="match status" value="1"/>
</dbReference>
<feature type="domain" description="PNPLA" evidence="5">
    <location>
        <begin position="7"/>
        <end position="203"/>
    </location>
</feature>
<keyword evidence="3 4" id="KW-0443">Lipid metabolism</keyword>
<comment type="caution">
    <text evidence="4">Lacks conserved residue(s) required for the propagation of feature annotation.</text>
</comment>
<organism evidence="6 7">
    <name type="scientific">Agreia bicolorata</name>
    <dbReference type="NCBI Taxonomy" id="110935"/>
    <lineage>
        <taxon>Bacteria</taxon>
        <taxon>Bacillati</taxon>
        <taxon>Actinomycetota</taxon>
        <taxon>Actinomycetes</taxon>
        <taxon>Micrococcales</taxon>
        <taxon>Microbacteriaceae</taxon>
        <taxon>Agreia</taxon>
    </lineage>
</organism>
<dbReference type="InterPro" id="IPR002641">
    <property type="entry name" value="PNPLA_dom"/>
</dbReference>
<feature type="short sequence motif" description="GXSXG" evidence="4">
    <location>
        <begin position="46"/>
        <end position="50"/>
    </location>
</feature>
<dbReference type="RefSeq" id="WP_078715363.1">
    <property type="nucleotide sequence ID" value="NZ_FUYG01000011.1"/>
</dbReference>
<dbReference type="GO" id="GO:0016042">
    <property type="term" value="P:lipid catabolic process"/>
    <property type="evidence" value="ECO:0007669"/>
    <property type="project" value="UniProtKB-UniRule"/>
</dbReference>
<dbReference type="Proteomes" id="UP000189735">
    <property type="component" value="Unassembled WGS sequence"/>
</dbReference>
<dbReference type="InterPro" id="IPR016035">
    <property type="entry name" value="Acyl_Trfase/lysoPLipase"/>
</dbReference>
<evidence type="ECO:0000256" key="3">
    <source>
        <dbReference type="ARBA" id="ARBA00023098"/>
    </source>
</evidence>
<evidence type="ECO:0000313" key="6">
    <source>
        <dbReference type="EMBL" id="SKB02020.1"/>
    </source>
</evidence>
<protein>
    <submittedName>
        <fullName evidence="6">NTE family protein</fullName>
    </submittedName>
</protein>
<gene>
    <name evidence="6" type="ORF">SAMN06295879_3411</name>
</gene>